<evidence type="ECO:0000256" key="5">
    <source>
        <dbReference type="ARBA" id="ARBA00022989"/>
    </source>
</evidence>
<dbReference type="Proteomes" id="UP000272528">
    <property type="component" value="Chromosome"/>
</dbReference>
<evidence type="ECO:0000256" key="3">
    <source>
        <dbReference type="ARBA" id="ARBA00022475"/>
    </source>
</evidence>
<dbReference type="PANTHER" id="PTHR43744">
    <property type="entry name" value="ABC TRANSPORTER PERMEASE PROTEIN MG189-RELATED-RELATED"/>
    <property type="match status" value="1"/>
</dbReference>
<keyword evidence="3" id="KW-1003">Cell membrane</keyword>
<dbReference type="Pfam" id="PF00528">
    <property type="entry name" value="BPD_transp_1"/>
    <property type="match status" value="1"/>
</dbReference>
<feature type="transmembrane region" description="Helical" evidence="7">
    <location>
        <begin position="69"/>
        <end position="91"/>
    </location>
</feature>
<dbReference type="PANTHER" id="PTHR43744:SF8">
    <property type="entry name" value="SN-GLYCEROL-3-PHOSPHATE TRANSPORT SYSTEM PERMEASE PROTEIN UGPE"/>
    <property type="match status" value="1"/>
</dbReference>
<dbReference type="InterPro" id="IPR000515">
    <property type="entry name" value="MetI-like"/>
</dbReference>
<dbReference type="InterPro" id="IPR035906">
    <property type="entry name" value="MetI-like_sf"/>
</dbReference>
<evidence type="ECO:0000313" key="9">
    <source>
        <dbReference type="EMBL" id="AZN39634.1"/>
    </source>
</evidence>
<dbReference type="OrthoDB" id="151346at2"/>
<protein>
    <submittedName>
        <fullName evidence="9">Carbohydrate ABC transporter permease</fullName>
    </submittedName>
</protein>
<feature type="transmembrane region" description="Helical" evidence="7">
    <location>
        <begin position="137"/>
        <end position="157"/>
    </location>
</feature>
<reference evidence="10" key="1">
    <citation type="submission" date="2018-12" db="EMBL/GenBank/DDBJ databases">
        <title>Genome sequence of Peanibacillus sp.</title>
        <authorList>
            <person name="Subramani G."/>
            <person name="Srinivasan S."/>
            <person name="Kim M.K."/>
        </authorList>
    </citation>
    <scope>NUCLEOTIDE SEQUENCE [LARGE SCALE GENOMIC DNA]</scope>
    <source>
        <strain evidence="10">18JY67-1</strain>
    </source>
</reference>
<evidence type="ECO:0000259" key="8">
    <source>
        <dbReference type="PROSITE" id="PS50928"/>
    </source>
</evidence>
<feature type="transmembrane region" description="Helical" evidence="7">
    <location>
        <begin position="239"/>
        <end position="261"/>
    </location>
</feature>
<keyword evidence="10" id="KW-1185">Reference proteome</keyword>
<evidence type="ECO:0000256" key="2">
    <source>
        <dbReference type="ARBA" id="ARBA00022448"/>
    </source>
</evidence>
<evidence type="ECO:0000256" key="7">
    <source>
        <dbReference type="RuleBase" id="RU363032"/>
    </source>
</evidence>
<dbReference type="AlphaFoldDB" id="A0A3S9A1V3"/>
<evidence type="ECO:0000256" key="6">
    <source>
        <dbReference type="ARBA" id="ARBA00023136"/>
    </source>
</evidence>
<dbReference type="GO" id="GO:0005886">
    <property type="term" value="C:plasma membrane"/>
    <property type="evidence" value="ECO:0007669"/>
    <property type="project" value="UniProtKB-SubCell"/>
</dbReference>
<comment type="similarity">
    <text evidence="7">Belongs to the binding-protein-dependent transport system permease family.</text>
</comment>
<dbReference type="PROSITE" id="PS50928">
    <property type="entry name" value="ABC_TM1"/>
    <property type="match status" value="1"/>
</dbReference>
<evidence type="ECO:0000313" key="10">
    <source>
        <dbReference type="Proteomes" id="UP000272528"/>
    </source>
</evidence>
<name>A0A3S9A1V3_9BACL</name>
<gene>
    <name evidence="9" type="ORF">EJC50_08220</name>
</gene>
<dbReference type="Gene3D" id="1.10.3720.10">
    <property type="entry name" value="MetI-like"/>
    <property type="match status" value="1"/>
</dbReference>
<keyword evidence="2 7" id="KW-0813">Transport</keyword>
<feature type="transmembrane region" description="Helical" evidence="7">
    <location>
        <begin position="103"/>
        <end position="125"/>
    </location>
</feature>
<dbReference type="RefSeq" id="WP_126014402.1">
    <property type="nucleotide sequence ID" value="NZ_CP034437.1"/>
</dbReference>
<dbReference type="KEGG" id="palb:EJC50_08220"/>
<dbReference type="CDD" id="cd06261">
    <property type="entry name" value="TM_PBP2"/>
    <property type="match status" value="1"/>
</dbReference>
<feature type="transmembrane region" description="Helical" evidence="7">
    <location>
        <begin position="178"/>
        <end position="203"/>
    </location>
</feature>
<proteinExistence type="inferred from homology"/>
<organism evidence="9 10">
    <name type="scientific">Paenibacillus albus</name>
    <dbReference type="NCBI Taxonomy" id="2495582"/>
    <lineage>
        <taxon>Bacteria</taxon>
        <taxon>Bacillati</taxon>
        <taxon>Bacillota</taxon>
        <taxon>Bacilli</taxon>
        <taxon>Bacillales</taxon>
        <taxon>Paenibacillaceae</taxon>
        <taxon>Paenibacillus</taxon>
    </lineage>
</organism>
<accession>A0A3S9A1V3</accession>
<dbReference type="SUPFAM" id="SSF161098">
    <property type="entry name" value="MetI-like"/>
    <property type="match status" value="1"/>
</dbReference>
<dbReference type="GO" id="GO:0055085">
    <property type="term" value="P:transmembrane transport"/>
    <property type="evidence" value="ECO:0007669"/>
    <property type="project" value="InterPro"/>
</dbReference>
<keyword evidence="6 7" id="KW-0472">Membrane</keyword>
<dbReference type="EMBL" id="CP034437">
    <property type="protein sequence ID" value="AZN39634.1"/>
    <property type="molecule type" value="Genomic_DNA"/>
</dbReference>
<feature type="domain" description="ABC transmembrane type-1" evidence="8">
    <location>
        <begin position="66"/>
        <end position="256"/>
    </location>
</feature>
<keyword evidence="4 7" id="KW-0812">Transmembrane</keyword>
<sequence length="271" mass="30049">MERSLAKWTGGTLLTILLILTLFPFAVLIFFSFKTQLEVMIDFWGLPDKLHFENYSAAWKAVRSSIGNSLFVCAATVFGAVLIGSLSGYVFARHKFPLKGPLYMLLIGVMMVPSLLTIVPLYAIINNLHVTHSFWGLILPYISGTQLLGIMLCRTLFESLPEELFEAARMDGGNEFYLYSRIALPLCVPILVTIGIVTFLAVYSDYLWPAIVLDQDHQTFTMAAVGLNKSGRTDIGLSFAAYIIGSIPSVIVIWFGMKYYIEGMTSGAIKS</sequence>
<evidence type="ECO:0000256" key="1">
    <source>
        <dbReference type="ARBA" id="ARBA00004651"/>
    </source>
</evidence>
<feature type="transmembrane region" description="Helical" evidence="7">
    <location>
        <begin position="12"/>
        <end position="33"/>
    </location>
</feature>
<comment type="subcellular location">
    <subcellularLocation>
        <location evidence="1 7">Cell membrane</location>
        <topology evidence="1 7">Multi-pass membrane protein</topology>
    </subcellularLocation>
</comment>
<evidence type="ECO:0000256" key="4">
    <source>
        <dbReference type="ARBA" id="ARBA00022692"/>
    </source>
</evidence>
<keyword evidence="5 7" id="KW-1133">Transmembrane helix</keyword>